<keyword evidence="10" id="KW-0812">Transmembrane</keyword>
<evidence type="ECO:0000256" key="3">
    <source>
        <dbReference type="ARBA" id="ARBA00005995"/>
    </source>
</evidence>
<evidence type="ECO:0000256" key="5">
    <source>
        <dbReference type="ARBA" id="ARBA00045409"/>
    </source>
</evidence>
<dbReference type="Gene3D" id="6.10.250.130">
    <property type="match status" value="1"/>
</dbReference>
<dbReference type="InterPro" id="IPR050703">
    <property type="entry name" value="Flavin_MAO"/>
</dbReference>
<evidence type="ECO:0000256" key="10">
    <source>
        <dbReference type="RuleBase" id="RU362067"/>
    </source>
</evidence>
<dbReference type="Proteomes" id="UP000887116">
    <property type="component" value="Unassembled WGS sequence"/>
</dbReference>
<evidence type="ECO:0000313" key="12">
    <source>
        <dbReference type="EMBL" id="GFR05369.1"/>
    </source>
</evidence>
<dbReference type="InterPro" id="IPR002937">
    <property type="entry name" value="Amino_oxidase"/>
</dbReference>
<keyword evidence="10" id="KW-0472">Membrane</keyword>
<feature type="transmembrane region" description="Helical" evidence="10">
    <location>
        <begin position="109"/>
        <end position="129"/>
    </location>
</feature>
<comment type="similarity">
    <text evidence="3 10">Belongs to the flavin monoamine oxidase family.</text>
</comment>
<dbReference type="EMBL" id="BMAO01035708">
    <property type="protein sequence ID" value="GFR05369.1"/>
    <property type="molecule type" value="Genomic_DNA"/>
</dbReference>
<evidence type="ECO:0000256" key="9">
    <source>
        <dbReference type="PIRSR" id="PIRSR601613-1"/>
    </source>
</evidence>
<dbReference type="PRINTS" id="PR00757">
    <property type="entry name" value="AMINEOXDASEF"/>
</dbReference>
<comment type="catalytic activity">
    <reaction evidence="6">
        <text>a secondary aliphatic amine + O2 + H2O = a primary amine + an aldehyde + H2O2</text>
        <dbReference type="Rhea" id="RHEA:26414"/>
        <dbReference type="ChEBI" id="CHEBI:15377"/>
        <dbReference type="ChEBI" id="CHEBI:15379"/>
        <dbReference type="ChEBI" id="CHEBI:16240"/>
        <dbReference type="ChEBI" id="CHEBI:17478"/>
        <dbReference type="ChEBI" id="CHEBI:58855"/>
        <dbReference type="ChEBI" id="CHEBI:65296"/>
        <dbReference type="EC" id="1.4.3.4"/>
    </reaction>
</comment>
<evidence type="ECO:0000256" key="7">
    <source>
        <dbReference type="ARBA" id="ARBA00049354"/>
    </source>
</evidence>
<dbReference type="EC" id="1.4.3.-" evidence="10"/>
<evidence type="ECO:0000256" key="2">
    <source>
        <dbReference type="ARBA" id="ARBA00004362"/>
    </source>
</evidence>
<dbReference type="AlphaFoldDB" id="A0A8X6GL85"/>
<comment type="caution">
    <text evidence="12">The sequence shown here is derived from an EMBL/GenBank/DDBJ whole genome shotgun (WGS) entry which is preliminary data.</text>
</comment>
<dbReference type="Pfam" id="PF01593">
    <property type="entry name" value="Amino_oxidase"/>
    <property type="match status" value="1"/>
</dbReference>
<dbReference type="PANTHER" id="PTHR43563:SF1">
    <property type="entry name" value="AMINE OXIDASE [FLAVIN-CONTAINING] B"/>
    <property type="match status" value="1"/>
</dbReference>
<evidence type="ECO:0000313" key="13">
    <source>
        <dbReference type="Proteomes" id="UP000887116"/>
    </source>
</evidence>
<keyword evidence="4 10" id="KW-0560">Oxidoreductase</keyword>
<comment type="catalytic activity">
    <reaction evidence="7">
        <text>benzylamine + O2 + H2O = benzaldehyde + H2O2 + NH4(+)</text>
        <dbReference type="Rhea" id="RHEA:59424"/>
        <dbReference type="ChEBI" id="CHEBI:15377"/>
        <dbReference type="ChEBI" id="CHEBI:15379"/>
        <dbReference type="ChEBI" id="CHEBI:16240"/>
        <dbReference type="ChEBI" id="CHEBI:17169"/>
        <dbReference type="ChEBI" id="CHEBI:28938"/>
        <dbReference type="ChEBI" id="CHEBI:225238"/>
    </reaction>
    <physiologicalReaction direction="left-to-right" evidence="7">
        <dbReference type="Rhea" id="RHEA:59425"/>
    </physiologicalReaction>
</comment>
<comment type="cofactor">
    <cofactor evidence="1 10">
        <name>FAD</name>
        <dbReference type="ChEBI" id="CHEBI:57692"/>
    </cofactor>
</comment>
<proteinExistence type="inferred from homology"/>
<accession>A0A8X6GL85</accession>
<feature type="domain" description="Amine oxidase" evidence="11">
    <location>
        <begin position="20"/>
        <end position="68"/>
    </location>
</feature>
<dbReference type="GO" id="GO:0097621">
    <property type="term" value="F:monoamine oxidase activity"/>
    <property type="evidence" value="ECO:0007669"/>
    <property type="project" value="UniProtKB-EC"/>
</dbReference>
<sequence length="139" mass="16030">MKKKTGWKSNMPVDALQQCYHQDFLQDMETIRAPIDRMHFAGTETATKWSGYLDGAVEAGERAAREVLYRMRKITKDQIWVEEPPSQEVIPEPFEKGFIEKCLPTVEGFLTTISLSTVVGAAAILYFRYPKYFTRLNFI</sequence>
<keyword evidence="13" id="KW-1185">Reference proteome</keyword>
<evidence type="ECO:0000256" key="6">
    <source>
        <dbReference type="ARBA" id="ARBA00048448"/>
    </source>
</evidence>
<dbReference type="GO" id="GO:0005741">
    <property type="term" value="C:mitochondrial outer membrane"/>
    <property type="evidence" value="ECO:0007669"/>
    <property type="project" value="UniProtKB-SubCell"/>
</dbReference>
<organism evidence="12 13">
    <name type="scientific">Trichonephila clavata</name>
    <name type="common">Joro spider</name>
    <name type="synonym">Nephila clavata</name>
    <dbReference type="NCBI Taxonomy" id="2740835"/>
    <lineage>
        <taxon>Eukaryota</taxon>
        <taxon>Metazoa</taxon>
        <taxon>Ecdysozoa</taxon>
        <taxon>Arthropoda</taxon>
        <taxon>Chelicerata</taxon>
        <taxon>Arachnida</taxon>
        <taxon>Araneae</taxon>
        <taxon>Araneomorphae</taxon>
        <taxon>Entelegynae</taxon>
        <taxon>Araneoidea</taxon>
        <taxon>Nephilidae</taxon>
        <taxon>Trichonephila</taxon>
    </lineage>
</organism>
<comment type="catalytic activity">
    <reaction evidence="8">
        <text>N-acetylputrescine + O2 + H2O = 4-acetamidobutanal + H2O2 + NH4(+)</text>
        <dbReference type="Rhea" id="RHEA:70283"/>
        <dbReference type="ChEBI" id="CHEBI:7386"/>
        <dbReference type="ChEBI" id="CHEBI:15377"/>
        <dbReference type="ChEBI" id="CHEBI:15379"/>
        <dbReference type="ChEBI" id="CHEBI:16240"/>
        <dbReference type="ChEBI" id="CHEBI:28938"/>
        <dbReference type="ChEBI" id="CHEBI:58263"/>
    </reaction>
    <physiologicalReaction direction="left-to-right" evidence="8">
        <dbReference type="Rhea" id="RHEA:70284"/>
    </physiologicalReaction>
</comment>
<gene>
    <name evidence="12" type="primary">MAOB</name>
    <name evidence="12" type="ORF">TNCT_240041</name>
</gene>
<dbReference type="InterPro" id="IPR036188">
    <property type="entry name" value="FAD/NAD-bd_sf"/>
</dbReference>
<dbReference type="PANTHER" id="PTHR43563">
    <property type="entry name" value="AMINE OXIDASE"/>
    <property type="match status" value="1"/>
</dbReference>
<feature type="binding site" evidence="9">
    <location>
        <position position="44"/>
    </location>
    <ligand>
        <name>FAD</name>
        <dbReference type="ChEBI" id="CHEBI:57692"/>
    </ligand>
</feature>
<keyword evidence="10" id="KW-1133">Transmembrane helix</keyword>
<keyword evidence="10" id="KW-0285">Flavoprotein</keyword>
<comment type="subcellular location">
    <subcellularLocation>
        <location evidence="2">Mitochondrion outer membrane</location>
        <topology evidence="2">Single-pass type IV membrane protein</topology>
        <orientation evidence="2">Cytoplasmic side</orientation>
    </subcellularLocation>
</comment>
<protein>
    <recommendedName>
        <fullName evidence="10">Amine oxidase</fullName>
        <ecNumber evidence="10">1.4.3.-</ecNumber>
    </recommendedName>
</protein>
<comment type="function">
    <text evidence="5">Catalyzes the oxidative deamination of primary and some secondary amines such as neurotransmitters, and exogenous amines including the tertiary amine, neurotoxin 1-methyl-4-phenyl-1,2,3,6-tetrahydropyridine (MPTP), with concomitant reduction of oxygen to hydrogen peroxide and participates in the metabolism of neuroactive and vasoactive amines in the central nervous system and peripheral tissues. Preferentially degrades benzylamine and phenylethylamine.</text>
</comment>
<evidence type="ECO:0000256" key="4">
    <source>
        <dbReference type="ARBA" id="ARBA00023002"/>
    </source>
</evidence>
<name>A0A8X6GL85_TRICU</name>
<dbReference type="OrthoDB" id="7777654at2759"/>
<evidence type="ECO:0000256" key="8">
    <source>
        <dbReference type="ARBA" id="ARBA00049430"/>
    </source>
</evidence>
<reference evidence="12" key="1">
    <citation type="submission" date="2020-07" db="EMBL/GenBank/DDBJ databases">
        <title>Multicomponent nature underlies the extraordinary mechanical properties of spider dragline silk.</title>
        <authorList>
            <person name="Kono N."/>
            <person name="Nakamura H."/>
            <person name="Mori M."/>
            <person name="Yoshida Y."/>
            <person name="Ohtoshi R."/>
            <person name="Malay A.D."/>
            <person name="Moran D.A.P."/>
            <person name="Tomita M."/>
            <person name="Numata K."/>
            <person name="Arakawa K."/>
        </authorList>
    </citation>
    <scope>NUCLEOTIDE SEQUENCE</scope>
</reference>
<evidence type="ECO:0000256" key="1">
    <source>
        <dbReference type="ARBA" id="ARBA00001974"/>
    </source>
</evidence>
<dbReference type="SUPFAM" id="SSF51905">
    <property type="entry name" value="FAD/NAD(P)-binding domain"/>
    <property type="match status" value="1"/>
</dbReference>
<dbReference type="InterPro" id="IPR001613">
    <property type="entry name" value="Flavin_amine_oxidase"/>
</dbReference>
<dbReference type="Gene3D" id="3.50.50.60">
    <property type="entry name" value="FAD/NAD(P)-binding domain"/>
    <property type="match status" value="1"/>
</dbReference>
<keyword evidence="10" id="KW-0274">FAD</keyword>
<dbReference type="GO" id="GO:0008131">
    <property type="term" value="F:primary methylamine oxidase activity"/>
    <property type="evidence" value="ECO:0007669"/>
    <property type="project" value="UniProtKB-ARBA"/>
</dbReference>
<evidence type="ECO:0000259" key="11">
    <source>
        <dbReference type="Pfam" id="PF01593"/>
    </source>
</evidence>